<dbReference type="STRING" id="83219.PM02_07670"/>
<dbReference type="AlphaFoldDB" id="A0A061SPU2"/>
<evidence type="ECO:0000259" key="2">
    <source>
        <dbReference type="Pfam" id="PF13581"/>
    </source>
</evidence>
<proteinExistence type="predicted"/>
<feature type="domain" description="Histidine kinase/HSP90-like ATPase" evidence="2">
    <location>
        <begin position="31"/>
        <end position="155"/>
    </location>
</feature>
<organism evidence="3 4">
    <name type="scientific">Sulfitobacter mediterraneus</name>
    <dbReference type="NCBI Taxonomy" id="83219"/>
    <lineage>
        <taxon>Bacteria</taxon>
        <taxon>Pseudomonadati</taxon>
        <taxon>Pseudomonadota</taxon>
        <taxon>Alphaproteobacteria</taxon>
        <taxon>Rhodobacterales</taxon>
        <taxon>Roseobacteraceae</taxon>
        <taxon>Sulfitobacter</taxon>
    </lineage>
</organism>
<protein>
    <submittedName>
        <fullName evidence="3">Anti-sigma B factor</fullName>
    </submittedName>
</protein>
<dbReference type="InterPro" id="IPR050267">
    <property type="entry name" value="Anti-sigma-factor_SerPK"/>
</dbReference>
<dbReference type="Gene3D" id="3.30.565.10">
    <property type="entry name" value="Histidine kinase-like ATPase, C-terminal domain"/>
    <property type="match status" value="1"/>
</dbReference>
<sequence>MHEQAMTHPDTGALTLGLLPPFEVSLNNQQSDVRGALSALLAGLGPLALDVEEAGTVELVMAEALNNIVEHAYADRRRKEAIHIRCKQLRDGLHLRIVDRGMAMPDGKTPIGMAQNIDVDAIDMPEGGFGWFLIQDLAKDIRYQRVGHTNQLDLRLAVALHAEG</sequence>
<accession>A0A061SPU2</accession>
<dbReference type="Proteomes" id="UP000027337">
    <property type="component" value="Unassembled WGS sequence"/>
</dbReference>
<reference evidence="3 4" key="1">
    <citation type="journal article" date="2014" name="Genome Announc.">
        <title>Draft Genome Sequences of Two Isolates of the Roseobacter Group, Sulfitobacter sp. Strains 3SOLIMAR09 and 1FIGIMAR09, from Harbors of Mallorca Island (Mediterranean Sea).</title>
        <authorList>
            <person name="Mas-Llado M."/>
            <person name="Pina-Villalonga J.M."/>
            <person name="Brunet-Galmes I."/>
            <person name="Nogales B."/>
            <person name="Bosch R."/>
        </authorList>
    </citation>
    <scope>NUCLEOTIDE SEQUENCE [LARGE SCALE GENOMIC DNA]</scope>
    <source>
        <strain evidence="3 4">1FIGIMAR09</strain>
    </source>
</reference>
<evidence type="ECO:0000313" key="3">
    <source>
        <dbReference type="EMBL" id="KAJ03691.1"/>
    </source>
</evidence>
<dbReference type="InterPro" id="IPR036890">
    <property type="entry name" value="HATPase_C_sf"/>
</dbReference>
<evidence type="ECO:0000256" key="1">
    <source>
        <dbReference type="ARBA" id="ARBA00022527"/>
    </source>
</evidence>
<dbReference type="Pfam" id="PF13581">
    <property type="entry name" value="HATPase_c_2"/>
    <property type="match status" value="1"/>
</dbReference>
<dbReference type="PANTHER" id="PTHR35526">
    <property type="entry name" value="ANTI-SIGMA-F FACTOR RSBW-RELATED"/>
    <property type="match status" value="1"/>
</dbReference>
<dbReference type="EMBL" id="JEMU01000005">
    <property type="protein sequence ID" value="KAJ03691.1"/>
    <property type="molecule type" value="Genomic_DNA"/>
</dbReference>
<dbReference type="InterPro" id="IPR003594">
    <property type="entry name" value="HATPase_dom"/>
</dbReference>
<dbReference type="RefSeq" id="WP_238936028.1">
    <property type="nucleotide sequence ID" value="NZ_CANMAK010000003.1"/>
</dbReference>
<evidence type="ECO:0000313" key="4">
    <source>
        <dbReference type="Proteomes" id="UP000027337"/>
    </source>
</evidence>
<gene>
    <name evidence="3" type="ORF">PM02_07670</name>
</gene>
<dbReference type="eggNOG" id="COG2172">
    <property type="taxonomic scope" value="Bacteria"/>
</dbReference>
<dbReference type="GO" id="GO:0004674">
    <property type="term" value="F:protein serine/threonine kinase activity"/>
    <property type="evidence" value="ECO:0007669"/>
    <property type="project" value="UniProtKB-KW"/>
</dbReference>
<keyword evidence="1" id="KW-0723">Serine/threonine-protein kinase</keyword>
<keyword evidence="4" id="KW-1185">Reference proteome</keyword>
<comment type="caution">
    <text evidence="3">The sequence shown here is derived from an EMBL/GenBank/DDBJ whole genome shotgun (WGS) entry which is preliminary data.</text>
</comment>
<keyword evidence="1" id="KW-0808">Transferase</keyword>
<name>A0A061SPU2_9RHOB</name>
<dbReference type="SUPFAM" id="SSF55874">
    <property type="entry name" value="ATPase domain of HSP90 chaperone/DNA topoisomerase II/histidine kinase"/>
    <property type="match status" value="1"/>
</dbReference>
<dbReference type="CDD" id="cd16936">
    <property type="entry name" value="HATPase_RsbW-like"/>
    <property type="match status" value="1"/>
</dbReference>
<keyword evidence="1" id="KW-0418">Kinase</keyword>